<feature type="active site" description="Proton acceptor; specific for (S)-substrate epimerization" evidence="5">
    <location>
        <position position="267"/>
    </location>
</feature>
<dbReference type="EC" id="5.1.1.-" evidence="8"/>
<evidence type="ECO:0000256" key="2">
    <source>
        <dbReference type="ARBA" id="ARBA00022723"/>
    </source>
</evidence>
<evidence type="ECO:0000256" key="1">
    <source>
        <dbReference type="ARBA" id="ARBA00008031"/>
    </source>
</evidence>
<evidence type="ECO:0000313" key="10">
    <source>
        <dbReference type="EMBL" id="SDW47050.1"/>
    </source>
</evidence>
<dbReference type="FunFam" id="3.30.390.10:FF:000009">
    <property type="entry name" value="Hydrophobic dipeptide epimerase"/>
    <property type="match status" value="1"/>
</dbReference>
<keyword evidence="4 8" id="KW-0413">Isomerase</keyword>
<keyword evidence="2 7" id="KW-0479">Metal-binding</keyword>
<dbReference type="InterPro" id="IPR029065">
    <property type="entry name" value="Enolase_C-like"/>
</dbReference>
<feature type="binding site" evidence="6">
    <location>
        <position position="24"/>
    </location>
    <ligand>
        <name>substrate</name>
    </ligand>
</feature>
<evidence type="ECO:0000256" key="3">
    <source>
        <dbReference type="ARBA" id="ARBA00022842"/>
    </source>
</evidence>
<dbReference type="GO" id="GO:0000287">
    <property type="term" value="F:magnesium ion binding"/>
    <property type="evidence" value="ECO:0007669"/>
    <property type="project" value="UniProtKB-ARBA"/>
</dbReference>
<evidence type="ECO:0000259" key="9">
    <source>
        <dbReference type="SMART" id="SM00922"/>
    </source>
</evidence>
<feature type="binding site" evidence="6">
    <location>
        <position position="135"/>
    </location>
    <ligand>
        <name>substrate</name>
    </ligand>
</feature>
<feature type="binding site" evidence="6">
    <location>
        <position position="297"/>
    </location>
    <ligand>
        <name>substrate</name>
    </ligand>
</feature>
<sequence>MKIAQVQVGKIKIPLKKPFKTALREVRVLENVVVKITTDTGHIGYGEAAITQVITGDFMGSIKGAIIDEIGPKLIGRSIEDFESIIDLLHNSLVNNTSPKAAIDMALYDLFGQQYNAPVYKLLGGYRNEIITDITISVNEPEEMVEDSIKAVEKGYKTLKIKVGKDWKKDLKRIKAIREAIGYNVKIRADANQGWNPKEAVMVIRKMEDAGLDLELVEQPVKAYDIEGLKYVTDNVITPILADESCFSPLDALKIIQNRAADMINIKLMKTGGIYNALKICSIAESFGVECMVGCMMESKIGLTAASHLAAAKKIISRYDLDSPNLLAEDPIIGGAQYNEYQIRLSEKPGFGFESIGNIIYD</sequence>
<feature type="binding site" evidence="6">
    <location>
        <position position="322"/>
    </location>
    <ligand>
        <name>substrate</name>
    </ligand>
</feature>
<feature type="binding site" evidence="6">
    <location>
        <position position="295"/>
    </location>
    <ligand>
        <name>substrate</name>
    </ligand>
</feature>
<comment type="similarity">
    <text evidence="1 8">Belongs to the mandelate racemase/muconate lactonizing enzyme family.</text>
</comment>
<evidence type="ECO:0000313" key="11">
    <source>
        <dbReference type="Proteomes" id="UP000198828"/>
    </source>
</evidence>
<protein>
    <recommendedName>
        <fullName evidence="8">Dipeptide epimerase</fullName>
        <ecNumber evidence="8">5.1.1.-</ecNumber>
    </recommendedName>
</protein>
<dbReference type="InterPro" id="IPR036849">
    <property type="entry name" value="Enolase-like_C_sf"/>
</dbReference>
<feature type="binding site" evidence="6">
    <location>
        <position position="160"/>
    </location>
    <ligand>
        <name>substrate</name>
    </ligand>
</feature>
<reference evidence="10 11" key="1">
    <citation type="submission" date="2016-10" db="EMBL/GenBank/DDBJ databases">
        <authorList>
            <person name="de Groot N.N."/>
        </authorList>
    </citation>
    <scope>NUCLEOTIDE SEQUENCE [LARGE SCALE GENOMIC DNA]</scope>
    <source>
        <strain evidence="10 11">DSM 23310</strain>
    </source>
</reference>
<dbReference type="RefSeq" id="WP_093751093.1">
    <property type="nucleotide sequence ID" value="NZ_FNNG01000002.1"/>
</dbReference>
<dbReference type="EMBL" id="FNNG01000002">
    <property type="protein sequence ID" value="SDW47050.1"/>
    <property type="molecule type" value="Genomic_DNA"/>
</dbReference>
<dbReference type="GO" id="GO:0016855">
    <property type="term" value="F:racemase and epimerase activity, acting on amino acids and derivatives"/>
    <property type="evidence" value="ECO:0007669"/>
    <property type="project" value="UniProtKB-UniRule"/>
</dbReference>
<comment type="cofactor">
    <cofactor evidence="7 8">
        <name>Mg(2+)</name>
        <dbReference type="ChEBI" id="CHEBI:18420"/>
    </cofactor>
    <text evidence="7 8">Binds 1 Mg(2+) ion per subunit.</text>
</comment>
<keyword evidence="3 7" id="KW-0460">Magnesium</keyword>
<evidence type="ECO:0000256" key="8">
    <source>
        <dbReference type="RuleBase" id="RU366006"/>
    </source>
</evidence>
<dbReference type="Gene3D" id="3.30.390.10">
    <property type="entry name" value="Enolase-like, N-terminal domain"/>
    <property type="match status" value="1"/>
</dbReference>
<dbReference type="InterPro" id="IPR029017">
    <property type="entry name" value="Enolase-like_N"/>
</dbReference>
<evidence type="ECO:0000256" key="7">
    <source>
        <dbReference type="PIRSR" id="PIRSR634603-3"/>
    </source>
</evidence>
<dbReference type="Pfam" id="PF02746">
    <property type="entry name" value="MR_MLE_N"/>
    <property type="match status" value="1"/>
</dbReference>
<feature type="active site" description="Proton acceptor; specific for (R)-substrate epimerization" evidence="5">
    <location>
        <position position="162"/>
    </location>
</feature>
<dbReference type="SFLD" id="SFLDS00001">
    <property type="entry name" value="Enolase"/>
    <property type="match status" value="1"/>
</dbReference>
<dbReference type="InterPro" id="IPR013342">
    <property type="entry name" value="Mandelate_racemase_C"/>
</dbReference>
<dbReference type="SUPFAM" id="SSF54826">
    <property type="entry name" value="Enolase N-terminal domain-like"/>
    <property type="match status" value="1"/>
</dbReference>
<proteinExistence type="inferred from homology"/>
<dbReference type="SFLD" id="SFLDF00009">
    <property type="entry name" value="o-succinylbenzoate_synthase"/>
    <property type="match status" value="1"/>
</dbReference>
<name>A0A1H2TT37_9FIRM</name>
<evidence type="ECO:0000256" key="6">
    <source>
        <dbReference type="PIRSR" id="PIRSR634603-2"/>
    </source>
</evidence>
<feature type="domain" description="Mandelate racemase/muconate lactonizing enzyme C-terminal" evidence="9">
    <location>
        <begin position="141"/>
        <end position="239"/>
    </location>
</feature>
<dbReference type="OrthoDB" id="9775391at2"/>
<feature type="binding site" evidence="7">
    <location>
        <position position="218"/>
    </location>
    <ligand>
        <name>Mg(2+)</name>
        <dbReference type="ChEBI" id="CHEBI:18420"/>
    </ligand>
</feature>
<dbReference type="PANTHER" id="PTHR48073">
    <property type="entry name" value="O-SUCCINYLBENZOATE SYNTHASE-RELATED"/>
    <property type="match status" value="1"/>
</dbReference>
<accession>A0A1H2TT37</accession>
<keyword evidence="11" id="KW-1185">Reference proteome</keyword>
<feature type="binding site" evidence="7">
    <location>
        <position position="243"/>
    </location>
    <ligand>
        <name>Mg(2+)</name>
        <dbReference type="ChEBI" id="CHEBI:18420"/>
    </ligand>
</feature>
<gene>
    <name evidence="10" type="ORF">SAMN05660923_00801</name>
</gene>
<evidence type="ECO:0000256" key="4">
    <source>
        <dbReference type="ARBA" id="ARBA00023235"/>
    </source>
</evidence>
<dbReference type="CDD" id="cd03319">
    <property type="entry name" value="L-Ala-DL-Glu_epimerase"/>
    <property type="match status" value="1"/>
</dbReference>
<feature type="binding site" evidence="7">
    <location>
        <position position="190"/>
    </location>
    <ligand>
        <name>Mg(2+)</name>
        <dbReference type="ChEBI" id="CHEBI:18420"/>
    </ligand>
</feature>
<dbReference type="Gene3D" id="3.20.20.120">
    <property type="entry name" value="Enolase-like C-terminal domain"/>
    <property type="match status" value="1"/>
</dbReference>
<dbReference type="Proteomes" id="UP000198828">
    <property type="component" value="Unassembled WGS sequence"/>
</dbReference>
<dbReference type="SUPFAM" id="SSF51604">
    <property type="entry name" value="Enolase C-terminal domain-like"/>
    <property type="match status" value="1"/>
</dbReference>
<dbReference type="PANTHER" id="PTHR48073:SF2">
    <property type="entry name" value="O-SUCCINYLBENZOATE SYNTHASE"/>
    <property type="match status" value="1"/>
</dbReference>
<dbReference type="SMART" id="SM00922">
    <property type="entry name" value="MR_MLE"/>
    <property type="match status" value="1"/>
</dbReference>
<dbReference type="InterPro" id="IPR034603">
    <property type="entry name" value="Dipeptide_epimerase"/>
</dbReference>
<dbReference type="InterPro" id="IPR013341">
    <property type="entry name" value="Mandelate_racemase_N_dom"/>
</dbReference>
<dbReference type="GO" id="GO:0006518">
    <property type="term" value="P:peptide metabolic process"/>
    <property type="evidence" value="ECO:0007669"/>
    <property type="project" value="UniProtKB-ARBA"/>
</dbReference>
<dbReference type="SFLD" id="SFLDG00180">
    <property type="entry name" value="muconate_cycloisomerase"/>
    <property type="match status" value="1"/>
</dbReference>
<dbReference type="Pfam" id="PF13378">
    <property type="entry name" value="MR_MLE_C"/>
    <property type="match status" value="1"/>
</dbReference>
<feature type="binding site" evidence="6">
    <location>
        <position position="320"/>
    </location>
    <ligand>
        <name>substrate</name>
    </ligand>
</feature>
<evidence type="ECO:0000256" key="5">
    <source>
        <dbReference type="PIRSR" id="PIRSR634603-1"/>
    </source>
</evidence>
<dbReference type="AlphaFoldDB" id="A0A1H2TT37"/>
<organism evidence="10 11">
    <name type="scientific">Tepidimicrobium xylanilyticum</name>
    <dbReference type="NCBI Taxonomy" id="1123352"/>
    <lineage>
        <taxon>Bacteria</taxon>
        <taxon>Bacillati</taxon>
        <taxon>Bacillota</taxon>
        <taxon>Tissierellia</taxon>
        <taxon>Tissierellales</taxon>
        <taxon>Tepidimicrobiaceae</taxon>
        <taxon>Tepidimicrobium</taxon>
    </lineage>
</organism>